<accession>A0AB40C379</accession>
<feature type="region of interest" description="Disordered" evidence="1">
    <location>
        <begin position="74"/>
        <end position="104"/>
    </location>
</feature>
<evidence type="ECO:0000313" key="3">
    <source>
        <dbReference type="RefSeq" id="XP_039134197.1"/>
    </source>
</evidence>
<evidence type="ECO:0000313" key="2">
    <source>
        <dbReference type="Proteomes" id="UP001515500"/>
    </source>
</evidence>
<evidence type="ECO:0000256" key="1">
    <source>
        <dbReference type="SAM" id="MobiDB-lite"/>
    </source>
</evidence>
<dbReference type="Proteomes" id="UP001515500">
    <property type="component" value="Chromosome 11"/>
</dbReference>
<dbReference type="GeneID" id="120271583"/>
<organism evidence="2 3">
    <name type="scientific">Dioscorea cayennensis subsp. rotundata</name>
    <name type="common">White Guinea yam</name>
    <name type="synonym">Dioscorea rotundata</name>
    <dbReference type="NCBI Taxonomy" id="55577"/>
    <lineage>
        <taxon>Eukaryota</taxon>
        <taxon>Viridiplantae</taxon>
        <taxon>Streptophyta</taxon>
        <taxon>Embryophyta</taxon>
        <taxon>Tracheophyta</taxon>
        <taxon>Spermatophyta</taxon>
        <taxon>Magnoliopsida</taxon>
        <taxon>Liliopsida</taxon>
        <taxon>Dioscoreales</taxon>
        <taxon>Dioscoreaceae</taxon>
        <taxon>Dioscorea</taxon>
    </lineage>
</organism>
<name>A0AB40C379_DIOCR</name>
<proteinExistence type="predicted"/>
<dbReference type="AlphaFoldDB" id="A0AB40C379"/>
<sequence length="104" mass="11478">MDDIDPHILKEHSALVDALYGPNHSAATTQTQPSIDPSSQAFATTQTATQLRMRMQKLLAWGGKGFDAATNIAKAQYKDKGTDRRSKKRNSYKKEKGMGTPKNI</sequence>
<dbReference type="RefSeq" id="XP_039134197.1">
    <property type="nucleotide sequence ID" value="XM_039278263.1"/>
</dbReference>
<protein>
    <submittedName>
        <fullName evidence="3">Uncharacterized protein LOC120271583</fullName>
    </submittedName>
</protein>
<keyword evidence="2" id="KW-1185">Reference proteome</keyword>
<gene>
    <name evidence="3" type="primary">LOC120271583</name>
</gene>
<reference evidence="3" key="1">
    <citation type="submission" date="2025-08" db="UniProtKB">
        <authorList>
            <consortium name="RefSeq"/>
        </authorList>
    </citation>
    <scope>IDENTIFICATION</scope>
</reference>